<protein>
    <submittedName>
        <fullName evidence="1">Uncharacterized protein</fullName>
    </submittedName>
</protein>
<comment type="caution">
    <text evidence="1">The sequence shown here is derived from an EMBL/GenBank/DDBJ whole genome shotgun (WGS) entry which is preliminary data.</text>
</comment>
<name>A0ACB8XPL6_ARCLA</name>
<proteinExistence type="predicted"/>
<dbReference type="EMBL" id="CM042061">
    <property type="protein sequence ID" value="KAI3672525.1"/>
    <property type="molecule type" value="Genomic_DNA"/>
</dbReference>
<organism evidence="1 2">
    <name type="scientific">Arctium lappa</name>
    <name type="common">Greater burdock</name>
    <name type="synonym">Lappa major</name>
    <dbReference type="NCBI Taxonomy" id="4217"/>
    <lineage>
        <taxon>Eukaryota</taxon>
        <taxon>Viridiplantae</taxon>
        <taxon>Streptophyta</taxon>
        <taxon>Embryophyta</taxon>
        <taxon>Tracheophyta</taxon>
        <taxon>Spermatophyta</taxon>
        <taxon>Magnoliopsida</taxon>
        <taxon>eudicotyledons</taxon>
        <taxon>Gunneridae</taxon>
        <taxon>Pentapetalae</taxon>
        <taxon>asterids</taxon>
        <taxon>campanulids</taxon>
        <taxon>Asterales</taxon>
        <taxon>Asteraceae</taxon>
        <taxon>Carduoideae</taxon>
        <taxon>Cardueae</taxon>
        <taxon>Arctiinae</taxon>
        <taxon>Arctium</taxon>
    </lineage>
</organism>
<keyword evidence="2" id="KW-1185">Reference proteome</keyword>
<gene>
    <name evidence="1" type="ORF">L6452_38614</name>
</gene>
<evidence type="ECO:0000313" key="2">
    <source>
        <dbReference type="Proteomes" id="UP001055879"/>
    </source>
</evidence>
<sequence>MLLPFCCSASVTVDHPPPINCPCLGIGDEDVNNTEMVRPEFLHLKVILHAISVTLSLSIDCMYPIH</sequence>
<reference evidence="1 2" key="2">
    <citation type="journal article" date="2022" name="Mol. Ecol. Resour.">
        <title>The genomes of chicory, endive, great burdock and yacon provide insights into Asteraceae paleo-polyploidization history and plant inulin production.</title>
        <authorList>
            <person name="Fan W."/>
            <person name="Wang S."/>
            <person name="Wang H."/>
            <person name="Wang A."/>
            <person name="Jiang F."/>
            <person name="Liu H."/>
            <person name="Zhao H."/>
            <person name="Xu D."/>
            <person name="Zhang Y."/>
        </authorList>
    </citation>
    <scope>NUCLEOTIDE SEQUENCE [LARGE SCALE GENOMIC DNA]</scope>
    <source>
        <strain evidence="2">cv. Niubang</strain>
    </source>
</reference>
<reference evidence="2" key="1">
    <citation type="journal article" date="2022" name="Mol. Ecol. Resour.">
        <title>The genomes of chicory, endive, great burdock and yacon provide insights into Asteraceae palaeo-polyploidization history and plant inulin production.</title>
        <authorList>
            <person name="Fan W."/>
            <person name="Wang S."/>
            <person name="Wang H."/>
            <person name="Wang A."/>
            <person name="Jiang F."/>
            <person name="Liu H."/>
            <person name="Zhao H."/>
            <person name="Xu D."/>
            <person name="Zhang Y."/>
        </authorList>
    </citation>
    <scope>NUCLEOTIDE SEQUENCE [LARGE SCALE GENOMIC DNA]</scope>
    <source>
        <strain evidence="2">cv. Niubang</strain>
    </source>
</reference>
<evidence type="ECO:0000313" key="1">
    <source>
        <dbReference type="EMBL" id="KAI3672525.1"/>
    </source>
</evidence>
<dbReference type="Proteomes" id="UP001055879">
    <property type="component" value="Linkage Group LG15"/>
</dbReference>
<accession>A0ACB8XPL6</accession>